<evidence type="ECO:0000313" key="1">
    <source>
        <dbReference type="EMBL" id="ERZ95588.1"/>
    </source>
</evidence>
<gene>
    <name evidence="1" type="ORF">GLOINDRAFT_13475</name>
</gene>
<sequence>MNNHCLTKFYHSAHLVLATQYFSWCKSSPFRNNSDNSVTRKIKKKMQSENHVCFLPVKI</sequence>
<accession>U9SI65</accession>
<protein>
    <submittedName>
        <fullName evidence="1">Uncharacterized protein</fullName>
    </submittedName>
</protein>
<name>U9SI65_RHIID</name>
<proteinExistence type="predicted"/>
<dbReference type="AlphaFoldDB" id="U9SI65"/>
<organism evidence="1">
    <name type="scientific">Rhizophagus irregularis (strain DAOM 181602 / DAOM 197198 / MUCL 43194)</name>
    <name type="common">Arbuscular mycorrhizal fungus</name>
    <name type="synonym">Glomus intraradices</name>
    <dbReference type="NCBI Taxonomy" id="747089"/>
    <lineage>
        <taxon>Eukaryota</taxon>
        <taxon>Fungi</taxon>
        <taxon>Fungi incertae sedis</taxon>
        <taxon>Mucoromycota</taxon>
        <taxon>Glomeromycotina</taxon>
        <taxon>Glomeromycetes</taxon>
        <taxon>Glomerales</taxon>
        <taxon>Glomeraceae</taxon>
        <taxon>Rhizophagus</taxon>
    </lineage>
</organism>
<dbReference type="HOGENOM" id="CLU_2962043_0_0_1"/>
<reference evidence="1" key="1">
    <citation type="submission" date="2013-07" db="EMBL/GenBank/DDBJ databases">
        <title>The genome of an arbuscular mycorrhizal fungus provides insights into the evolution of the oldest plant symbiosis.</title>
        <authorList>
            <consortium name="DOE Joint Genome Institute"/>
            <person name="Tisserant E."/>
            <person name="Malbreil M."/>
            <person name="Kuo A."/>
            <person name="Kohler A."/>
            <person name="Symeonidi A."/>
            <person name="Balestrini R."/>
            <person name="Charron P."/>
            <person name="Duensing N."/>
            <person name="Frei-dit-Frey N."/>
            <person name="Gianinazzi-Pearson V."/>
            <person name="Gilbert B."/>
            <person name="Handa Y."/>
            <person name="Hijri M."/>
            <person name="Kaul R."/>
            <person name="Kawaguchi M."/>
            <person name="Krajinski F."/>
            <person name="Lammers P."/>
            <person name="Lapierre D."/>
            <person name="Masclaux F.G."/>
            <person name="Murat C."/>
            <person name="Morin E."/>
            <person name="Ndikumana S."/>
            <person name="Pagni M."/>
            <person name="Petitpierre D."/>
            <person name="Requena N."/>
            <person name="Rosikiewicz P."/>
            <person name="Riley R."/>
            <person name="Saito K."/>
            <person name="San Clemente H."/>
            <person name="Shapiro H."/>
            <person name="van Tuinen D."/>
            <person name="Becard G."/>
            <person name="Bonfante P."/>
            <person name="Paszkowski U."/>
            <person name="Shachar-Hill Y."/>
            <person name="Young J.P."/>
            <person name="Sanders I.R."/>
            <person name="Henrissat B."/>
            <person name="Rensing S.A."/>
            <person name="Grigoriev I.V."/>
            <person name="Corradi N."/>
            <person name="Roux C."/>
            <person name="Martin F."/>
        </authorList>
    </citation>
    <scope>NUCLEOTIDE SEQUENCE</scope>
    <source>
        <strain evidence="1">DAOM 197198</strain>
    </source>
</reference>
<dbReference type="EMBL" id="KI301124">
    <property type="protein sequence ID" value="ERZ95588.1"/>
    <property type="molecule type" value="Genomic_DNA"/>
</dbReference>